<dbReference type="EMBL" id="MLQR01000036">
    <property type="protein sequence ID" value="OIJ11760.1"/>
    <property type="molecule type" value="Genomic_DNA"/>
</dbReference>
<comment type="caution">
    <text evidence="1">The sequence shown here is derived from an EMBL/GenBank/DDBJ whole genome shotgun (WGS) entry which is preliminary data.</text>
</comment>
<dbReference type="OrthoDB" id="9793324at2"/>
<name>A0A1S2LHQ6_9BACI</name>
<evidence type="ECO:0000313" key="2">
    <source>
        <dbReference type="Proteomes" id="UP000179524"/>
    </source>
</evidence>
<dbReference type="AlphaFoldDB" id="A0A1S2LHQ6"/>
<gene>
    <name evidence="1" type="ORF">BKP37_15055</name>
</gene>
<organism evidence="1 2">
    <name type="scientific">Anaerobacillus alkalilacustris</name>
    <dbReference type="NCBI Taxonomy" id="393763"/>
    <lineage>
        <taxon>Bacteria</taxon>
        <taxon>Bacillati</taxon>
        <taxon>Bacillota</taxon>
        <taxon>Bacilli</taxon>
        <taxon>Bacillales</taxon>
        <taxon>Bacillaceae</taxon>
        <taxon>Anaerobacillus</taxon>
    </lineage>
</organism>
<accession>A0A1S2LHQ6</accession>
<proteinExistence type="predicted"/>
<protein>
    <submittedName>
        <fullName evidence="1">Stage II sporulation protein R</fullName>
    </submittedName>
</protein>
<sequence length="202" mass="23149">MNQKALIYIFTSLLVLMMSWEAQRSMSVAAANLVAIPDEAIRLRILANSDSPKDQWLKREIRDQVNMEITEWVTELESIDNARDVIRTQLDRIEEIVQVELTRIGITDSFTVEFDEVQFPTKLYGNTLYPAGLYEAILITIGEGKGENWWCVLFPPLCFIDFANGDAVEGDSAKEQSSENEEEVEVRFFVLDLFTKVKNIFV</sequence>
<dbReference type="NCBIfam" id="TIGR02837">
    <property type="entry name" value="spore_II_R"/>
    <property type="match status" value="1"/>
</dbReference>
<evidence type="ECO:0000313" key="1">
    <source>
        <dbReference type="EMBL" id="OIJ11760.1"/>
    </source>
</evidence>
<dbReference type="Pfam" id="PF09551">
    <property type="entry name" value="Spore_II_R"/>
    <property type="match status" value="1"/>
</dbReference>
<reference evidence="1 2" key="1">
    <citation type="submission" date="2016-10" db="EMBL/GenBank/DDBJ databases">
        <title>Draft genome sequences of four alkaliphilic bacteria belonging to the Anaerobacillus genus.</title>
        <authorList>
            <person name="Bassil N.M."/>
            <person name="Lloyd J.R."/>
        </authorList>
    </citation>
    <scope>NUCLEOTIDE SEQUENCE [LARGE SCALE GENOMIC DNA]</scope>
    <source>
        <strain evidence="1 2">DSM 18345</strain>
    </source>
</reference>
<dbReference type="InterPro" id="IPR014202">
    <property type="entry name" value="Spore_II_R"/>
</dbReference>
<dbReference type="Proteomes" id="UP000179524">
    <property type="component" value="Unassembled WGS sequence"/>
</dbReference>
<dbReference type="RefSeq" id="WP_071310439.1">
    <property type="nucleotide sequence ID" value="NZ_MLQR01000036.1"/>
</dbReference>
<keyword evidence="2" id="KW-1185">Reference proteome</keyword>